<dbReference type="SUPFAM" id="SSF51735">
    <property type="entry name" value="NAD(P)-binding Rossmann-fold domains"/>
    <property type="match status" value="1"/>
</dbReference>
<dbReference type="AlphaFoldDB" id="Q11AR3"/>
<dbReference type="InterPro" id="IPR000683">
    <property type="entry name" value="Gfo/Idh/MocA-like_OxRdtase_N"/>
</dbReference>
<dbReference type="Gene3D" id="3.30.360.10">
    <property type="entry name" value="Dihydrodipicolinate Reductase, domain 2"/>
    <property type="match status" value="1"/>
</dbReference>
<evidence type="ECO:0000259" key="2">
    <source>
        <dbReference type="Pfam" id="PF22725"/>
    </source>
</evidence>
<gene>
    <name evidence="3" type="ordered locus">Meso_4484</name>
</gene>
<dbReference type="PANTHER" id="PTHR43249:SF1">
    <property type="entry name" value="D-GLUCOSIDE 3-DEHYDROGENASE"/>
    <property type="match status" value="1"/>
</dbReference>
<dbReference type="PANTHER" id="PTHR43249">
    <property type="entry name" value="UDP-N-ACETYL-2-AMINO-2-DEOXY-D-GLUCURONATE OXIDASE"/>
    <property type="match status" value="1"/>
</dbReference>
<dbReference type="OrthoDB" id="9781031at2"/>
<dbReference type="Pfam" id="PF22725">
    <property type="entry name" value="GFO_IDH_MocA_C3"/>
    <property type="match status" value="1"/>
</dbReference>
<sequence length="343" mass="37509">MTSKTAPVRFGIIGLGFGAGRIPMIESCAETELVAVSARSEEKAREVGEKHGVDWHTDYNDLLARDDIDVVGLYTPSGAHLDIALAAAKAGKHMVATKPLEINLKRVDEIIAAYDAAGLKLATEYVVRYLPGNYALHQAVTSGKLGKMILGEFSEKLYRPQWYYELDGGWRSKWEVSGGGTVVNQTIHTLDQMQWMFGKVESVTAFMGTYMANIESEDTATAMVKFTSGAIGIVVGTTTFRNEKPPTRYGGGTMRRIEVNGDLGSARIEDETITMMAIEGDPELPREVQPPAANVFEDMARWVRDDAYDSPTLVKPAESRASMELVLAIYESARSGKTVVLNS</sequence>
<dbReference type="InterPro" id="IPR036291">
    <property type="entry name" value="NAD(P)-bd_dom_sf"/>
</dbReference>
<proteinExistence type="predicted"/>
<dbReference type="SUPFAM" id="SSF55347">
    <property type="entry name" value="Glyceraldehyde-3-phosphate dehydrogenase-like, C-terminal domain"/>
    <property type="match status" value="1"/>
</dbReference>
<dbReference type="eggNOG" id="COG0673">
    <property type="taxonomic scope" value="Bacteria"/>
</dbReference>
<feature type="domain" description="Gfo/Idh/MocA-like oxidoreductase N-terminal" evidence="1">
    <location>
        <begin position="8"/>
        <end position="123"/>
    </location>
</feature>
<dbReference type="EMBL" id="CP000391">
    <property type="protein sequence ID" value="ABG65512.1"/>
    <property type="molecule type" value="Genomic_DNA"/>
</dbReference>
<protein>
    <submittedName>
        <fullName evidence="3">Oxidoreductase-like protein</fullName>
    </submittedName>
</protein>
<dbReference type="InterPro" id="IPR055170">
    <property type="entry name" value="GFO_IDH_MocA-like_dom"/>
</dbReference>
<dbReference type="KEGG" id="mes:Meso_4484"/>
<accession>Q11AR3</accession>
<reference evidence="3" key="1">
    <citation type="submission" date="2006-06" db="EMBL/GenBank/DDBJ databases">
        <title>Complete sequence of Plasmid 2 of Chelativorans sp. BNC1.</title>
        <authorList>
            <consortium name="US DOE Joint Genome Institute"/>
            <person name="Copeland A."/>
            <person name="Lucas S."/>
            <person name="Lapidus A."/>
            <person name="Barry K."/>
            <person name="Detter J.C."/>
            <person name="Glavina del Rio T."/>
            <person name="Hammon N."/>
            <person name="Israni S."/>
            <person name="Dalin E."/>
            <person name="Tice H."/>
            <person name="Pitluck S."/>
            <person name="Chertkov O."/>
            <person name="Brettin T."/>
            <person name="Bruce D."/>
            <person name="Han C."/>
            <person name="Tapia R."/>
            <person name="Gilna P."/>
            <person name="Schmutz J."/>
            <person name="Larimer F."/>
            <person name="Land M."/>
            <person name="Hauser L."/>
            <person name="Kyrpides N."/>
            <person name="Mikhailova N."/>
            <person name="Richardson P."/>
        </authorList>
    </citation>
    <scope>NUCLEOTIDE SEQUENCE</scope>
    <source>
        <strain evidence="3">BNC1</strain>
        <plasmid evidence="3">2</plasmid>
    </source>
</reference>
<dbReference type="GO" id="GO:0000166">
    <property type="term" value="F:nucleotide binding"/>
    <property type="evidence" value="ECO:0007669"/>
    <property type="project" value="InterPro"/>
</dbReference>
<dbReference type="Gene3D" id="3.40.50.720">
    <property type="entry name" value="NAD(P)-binding Rossmann-like Domain"/>
    <property type="match status" value="1"/>
</dbReference>
<dbReference type="Pfam" id="PF01408">
    <property type="entry name" value="GFO_IDH_MocA"/>
    <property type="match status" value="1"/>
</dbReference>
<organism evidence="3">
    <name type="scientific">Chelativorans sp. (strain BNC1)</name>
    <dbReference type="NCBI Taxonomy" id="266779"/>
    <lineage>
        <taxon>Bacteria</taxon>
        <taxon>Pseudomonadati</taxon>
        <taxon>Pseudomonadota</taxon>
        <taxon>Alphaproteobacteria</taxon>
        <taxon>Hyphomicrobiales</taxon>
        <taxon>Phyllobacteriaceae</taxon>
        <taxon>Chelativorans</taxon>
    </lineage>
</organism>
<feature type="domain" description="GFO/IDH/MocA-like oxidoreductase" evidence="2">
    <location>
        <begin position="136"/>
        <end position="266"/>
    </location>
</feature>
<evidence type="ECO:0000259" key="1">
    <source>
        <dbReference type="Pfam" id="PF01408"/>
    </source>
</evidence>
<dbReference type="HOGENOM" id="CLU_023194_1_0_5"/>
<dbReference type="InterPro" id="IPR052515">
    <property type="entry name" value="Gfo/Idh/MocA_Oxidoreductase"/>
</dbReference>
<geneLocation type="plasmid" evidence="3">
    <name>2</name>
</geneLocation>
<name>Q11AR3_CHESB</name>
<evidence type="ECO:0000313" key="3">
    <source>
        <dbReference type="EMBL" id="ABG65512.1"/>
    </source>
</evidence>
<keyword evidence="3" id="KW-0614">Plasmid</keyword>